<feature type="non-terminal residue" evidence="2">
    <location>
        <position position="1"/>
    </location>
</feature>
<sequence>EGTNEIKPNVGMEFQTIDDAWEFYKIIGKETGFPVMKYASVKNKRGGARSYTFACARAGKHDFTSEKPLRPQATIKYGCTTKLVLRLDCQFGYVINQLVLEHNLELKPEYARYFYCNRDINSQVKNQIDILDLSGEVEQKI</sequence>
<comment type="caution">
    <text evidence="2">The sequence shown here is derived from an EMBL/GenBank/DDBJ whole genome shotgun (WGS) entry which is preliminary data.</text>
</comment>
<feature type="domain" description="FAR1" evidence="1">
    <location>
        <begin position="22"/>
        <end position="107"/>
    </location>
</feature>
<accession>A0AA41SI04</accession>
<dbReference type="PANTHER" id="PTHR46328">
    <property type="entry name" value="FAR-RED IMPAIRED RESPONSIVE (FAR1) FAMILY PROTEIN-RELATED"/>
    <property type="match status" value="1"/>
</dbReference>
<dbReference type="EMBL" id="JAJJMA010143762">
    <property type="protein sequence ID" value="MCL7034273.1"/>
    <property type="molecule type" value="Genomic_DNA"/>
</dbReference>
<dbReference type="Proteomes" id="UP001177140">
    <property type="component" value="Unassembled WGS sequence"/>
</dbReference>
<dbReference type="Pfam" id="PF03101">
    <property type="entry name" value="FAR1"/>
    <property type="match status" value="1"/>
</dbReference>
<dbReference type="InterPro" id="IPR004330">
    <property type="entry name" value="FAR1_DNA_bnd_dom"/>
</dbReference>
<evidence type="ECO:0000313" key="3">
    <source>
        <dbReference type="Proteomes" id="UP001177140"/>
    </source>
</evidence>
<dbReference type="PANTHER" id="PTHR46328:SF35">
    <property type="entry name" value="PROTEIN FAR1-RELATED SEQUENCE 5-LIKE"/>
    <property type="match status" value="1"/>
</dbReference>
<evidence type="ECO:0000259" key="1">
    <source>
        <dbReference type="Pfam" id="PF03101"/>
    </source>
</evidence>
<proteinExistence type="predicted"/>
<gene>
    <name evidence="2" type="ORF">MKW94_017893</name>
</gene>
<reference evidence="2" key="1">
    <citation type="submission" date="2022-03" db="EMBL/GenBank/DDBJ databases">
        <title>A functionally conserved STORR gene fusion in Papaver species that diverged 16.8 million years ago.</title>
        <authorList>
            <person name="Catania T."/>
        </authorList>
    </citation>
    <scope>NUCLEOTIDE SEQUENCE</scope>
    <source>
        <strain evidence="2">S-191538</strain>
    </source>
</reference>
<evidence type="ECO:0000313" key="2">
    <source>
        <dbReference type="EMBL" id="MCL7034273.1"/>
    </source>
</evidence>
<keyword evidence="3" id="KW-1185">Reference proteome</keyword>
<name>A0AA41SI04_PAPNU</name>
<organism evidence="2 3">
    <name type="scientific">Papaver nudicaule</name>
    <name type="common">Iceland poppy</name>
    <dbReference type="NCBI Taxonomy" id="74823"/>
    <lineage>
        <taxon>Eukaryota</taxon>
        <taxon>Viridiplantae</taxon>
        <taxon>Streptophyta</taxon>
        <taxon>Embryophyta</taxon>
        <taxon>Tracheophyta</taxon>
        <taxon>Spermatophyta</taxon>
        <taxon>Magnoliopsida</taxon>
        <taxon>Ranunculales</taxon>
        <taxon>Papaveraceae</taxon>
        <taxon>Papaveroideae</taxon>
        <taxon>Papaver</taxon>
    </lineage>
</organism>
<dbReference type="AlphaFoldDB" id="A0AA41SI04"/>
<protein>
    <recommendedName>
        <fullName evidence="1">FAR1 domain-containing protein</fullName>
    </recommendedName>
</protein>